<dbReference type="GO" id="GO:0004222">
    <property type="term" value="F:metalloendopeptidase activity"/>
    <property type="evidence" value="ECO:0007669"/>
    <property type="project" value="TreeGrafter"/>
</dbReference>
<gene>
    <name evidence="5" type="ORF">COT12_03115</name>
</gene>
<dbReference type="SUPFAM" id="SSF51261">
    <property type="entry name" value="Duplicated hybrid motif"/>
    <property type="match status" value="1"/>
</dbReference>
<keyword evidence="3" id="KW-1133">Transmembrane helix</keyword>
<sequence>MANGGEQSDKDQSREDYQRRLANDIQKSQVGTSSGNDLKTEANSDSPDFDFEQDDAPEQEEDQDQPDTPVQTTDNLKKTSEAASVDQQIAEKQKNVPEYTVQSPAAKKKLPGGPAVKAGVKTAQNGESKVAGGVQKALSAEAEGVGKVGAQVAKKVAANAGQAVAKLAVNIGIKVAAATAEYWLPILLAIMALVIVIFGVIFLIKSIQTPNVNGSSPVQAADILNDRPWISKVLALSGNKEIAASLTADVLSGLQENLVVLKDDLVKPPLSNYDDMTKQKISAKIDEVNQLVVDFQKLQPTDPTREDAGMKIVNAVGQLVDTLSSAPFHYSGPTTYPIDPAKITGFNNSPHCNTFAHPAPCKSHRTFQAFRKNIADAADIGSTSGTEVRASFAGKVIRKSVVSKSYAGGYYIYIENTDSQGKKCVATYAHLNNDAVSEGTTVELGEKIGTLFPLGVSAPHVHFELSCNGQFIVMTKEELANWNSPNRKYSEAGEYVYYSLMNALNLDPTKRK</sequence>
<feature type="compositionally biased region" description="Basic and acidic residues" evidence="2">
    <location>
        <begin position="7"/>
        <end position="22"/>
    </location>
</feature>
<dbReference type="InterPro" id="IPR011055">
    <property type="entry name" value="Dup_hybrid_motif"/>
</dbReference>
<keyword evidence="3" id="KW-0472">Membrane</keyword>
<evidence type="ECO:0000259" key="4">
    <source>
        <dbReference type="Pfam" id="PF01551"/>
    </source>
</evidence>
<dbReference type="PANTHER" id="PTHR21666">
    <property type="entry name" value="PEPTIDASE-RELATED"/>
    <property type="match status" value="1"/>
</dbReference>
<feature type="compositionally biased region" description="Acidic residues" evidence="2">
    <location>
        <begin position="47"/>
        <end position="65"/>
    </location>
</feature>
<reference evidence="6" key="1">
    <citation type="submission" date="2017-09" db="EMBL/GenBank/DDBJ databases">
        <title>Depth-based differentiation of microbial function through sediment-hosted aquifers and enrichment of novel symbionts in the deep terrestrial subsurface.</title>
        <authorList>
            <person name="Probst A.J."/>
            <person name="Ladd B."/>
            <person name="Jarett J.K."/>
            <person name="Geller-Mcgrath D.E."/>
            <person name="Sieber C.M.K."/>
            <person name="Emerson J.B."/>
            <person name="Anantharaman K."/>
            <person name="Thomas B.C."/>
            <person name="Malmstrom R."/>
            <person name="Stieglmeier M."/>
            <person name="Klingl A."/>
            <person name="Woyke T."/>
            <person name="Ryan C.M."/>
            <person name="Banfield J.F."/>
        </authorList>
    </citation>
    <scope>NUCLEOTIDE SEQUENCE [LARGE SCALE GENOMIC DNA]</scope>
</reference>
<organism evidence="5 6">
    <name type="scientific">Candidatus Berkelbacteria bacterium CG08_land_8_20_14_0_20_39_8</name>
    <dbReference type="NCBI Taxonomy" id="1974511"/>
    <lineage>
        <taxon>Bacteria</taxon>
        <taxon>Candidatus Berkelbacteria</taxon>
    </lineage>
</organism>
<dbReference type="EMBL" id="PEXI01000099">
    <property type="protein sequence ID" value="PIU24047.1"/>
    <property type="molecule type" value="Genomic_DNA"/>
</dbReference>
<feature type="region of interest" description="Disordered" evidence="2">
    <location>
        <begin position="1"/>
        <end position="121"/>
    </location>
</feature>
<accession>A0A2M6YBG9</accession>
<dbReference type="InterPro" id="IPR050570">
    <property type="entry name" value="Cell_wall_metabolism_enzyme"/>
</dbReference>
<feature type="domain" description="M23ase beta-sheet core" evidence="4">
    <location>
        <begin position="377"/>
        <end position="470"/>
    </location>
</feature>
<evidence type="ECO:0000256" key="2">
    <source>
        <dbReference type="SAM" id="MobiDB-lite"/>
    </source>
</evidence>
<keyword evidence="1" id="KW-0732">Signal</keyword>
<dbReference type="Pfam" id="PF01551">
    <property type="entry name" value="Peptidase_M23"/>
    <property type="match status" value="1"/>
</dbReference>
<evidence type="ECO:0000256" key="1">
    <source>
        <dbReference type="ARBA" id="ARBA00022729"/>
    </source>
</evidence>
<dbReference type="Proteomes" id="UP000229896">
    <property type="component" value="Unassembled WGS sequence"/>
</dbReference>
<protein>
    <recommendedName>
        <fullName evidence="4">M23ase beta-sheet core domain-containing protein</fullName>
    </recommendedName>
</protein>
<dbReference type="Gene3D" id="2.70.70.10">
    <property type="entry name" value="Glucose Permease (Domain IIA)"/>
    <property type="match status" value="1"/>
</dbReference>
<feature type="compositionally biased region" description="Polar residues" evidence="2">
    <location>
        <begin position="25"/>
        <end position="46"/>
    </location>
</feature>
<dbReference type="CDD" id="cd12797">
    <property type="entry name" value="M23_peptidase"/>
    <property type="match status" value="1"/>
</dbReference>
<comment type="caution">
    <text evidence="5">The sequence shown here is derived from an EMBL/GenBank/DDBJ whole genome shotgun (WGS) entry which is preliminary data.</text>
</comment>
<evidence type="ECO:0000256" key="3">
    <source>
        <dbReference type="SAM" id="Phobius"/>
    </source>
</evidence>
<name>A0A2M6YBG9_9BACT</name>
<dbReference type="PANTHER" id="PTHR21666:SF289">
    <property type="entry name" value="L-ALA--D-GLU ENDOPEPTIDASE"/>
    <property type="match status" value="1"/>
</dbReference>
<evidence type="ECO:0000313" key="5">
    <source>
        <dbReference type="EMBL" id="PIU24047.1"/>
    </source>
</evidence>
<dbReference type="InterPro" id="IPR016047">
    <property type="entry name" value="M23ase_b-sheet_dom"/>
</dbReference>
<dbReference type="AlphaFoldDB" id="A0A2M6YBG9"/>
<keyword evidence="3" id="KW-0812">Transmembrane</keyword>
<proteinExistence type="predicted"/>
<evidence type="ECO:0000313" key="6">
    <source>
        <dbReference type="Proteomes" id="UP000229896"/>
    </source>
</evidence>
<feature type="transmembrane region" description="Helical" evidence="3">
    <location>
        <begin position="182"/>
        <end position="204"/>
    </location>
</feature>